<keyword evidence="2" id="KW-1185">Reference proteome</keyword>
<reference evidence="1 2" key="1">
    <citation type="submission" date="2024-09" db="EMBL/GenBank/DDBJ databases">
        <title>T2T genomes of carrot and Alternaria dauci and their utility for understanding host-pathogen interaction during carrot leaf blight disease.</title>
        <authorList>
            <person name="Liu W."/>
            <person name="Xu S."/>
            <person name="Ou C."/>
            <person name="Liu X."/>
            <person name="Zhuang F."/>
            <person name="Deng X.W."/>
        </authorList>
    </citation>
    <scope>NUCLEOTIDE SEQUENCE [LARGE SCALE GENOMIC DNA]</scope>
    <source>
        <strain evidence="1 2">A2016</strain>
    </source>
</reference>
<organism evidence="1 2">
    <name type="scientific">Alternaria dauci</name>
    <dbReference type="NCBI Taxonomy" id="48095"/>
    <lineage>
        <taxon>Eukaryota</taxon>
        <taxon>Fungi</taxon>
        <taxon>Dikarya</taxon>
        <taxon>Ascomycota</taxon>
        <taxon>Pezizomycotina</taxon>
        <taxon>Dothideomycetes</taxon>
        <taxon>Pleosporomycetidae</taxon>
        <taxon>Pleosporales</taxon>
        <taxon>Pleosporineae</taxon>
        <taxon>Pleosporaceae</taxon>
        <taxon>Alternaria</taxon>
        <taxon>Alternaria sect. Porri</taxon>
    </lineage>
</organism>
<dbReference type="RefSeq" id="XP_069310972.1">
    <property type="nucleotide sequence ID" value="XM_069448058.1"/>
</dbReference>
<gene>
    <name evidence="1" type="ORF">ACET3X_000730</name>
</gene>
<evidence type="ECO:0000313" key="2">
    <source>
        <dbReference type="Proteomes" id="UP001578633"/>
    </source>
</evidence>
<protein>
    <submittedName>
        <fullName evidence="1">Uncharacterized protein</fullName>
    </submittedName>
</protein>
<proteinExistence type="predicted"/>
<dbReference type="GeneID" id="96081052"/>
<comment type="caution">
    <text evidence="1">The sequence shown here is derived from an EMBL/GenBank/DDBJ whole genome shotgun (WGS) entry which is preliminary data.</text>
</comment>
<dbReference type="EMBL" id="JBHGVX010000001">
    <property type="protein sequence ID" value="KAL1800388.1"/>
    <property type="molecule type" value="Genomic_DNA"/>
</dbReference>
<name>A0ABR3UV87_9PLEO</name>
<accession>A0ABR3UV87</accession>
<dbReference type="Proteomes" id="UP001578633">
    <property type="component" value="Chromosome 1"/>
</dbReference>
<evidence type="ECO:0000313" key="1">
    <source>
        <dbReference type="EMBL" id="KAL1800388.1"/>
    </source>
</evidence>
<sequence>MPGPPAWVSKYIKDVEQHGPLPVGIHVVKDGDTARYQIIVNNNRTSSLHHPLSSEGREEWKDVMSMAREEEGSKADFPGCAHPPLVYKPGEWLWKRMDGNVVTIMIRALQMSGINVATEDFRNQKNKDAGDVLREYGQYITADDGYGQQNFHYDPGNGSPSSPTLTFHELTRWIIASDEESSAKRHAKAWDEVIMTRVTHRETPRLSDWDKFIQAAAAAQLKK</sequence>